<dbReference type="AlphaFoldDB" id="T1FQZ6"/>
<dbReference type="EnsemblMetazoa" id="HelroT189346">
    <property type="protein sequence ID" value="HelroP189346"/>
    <property type="gene ID" value="HelroG189346"/>
</dbReference>
<dbReference type="RefSeq" id="XP_009025840.1">
    <property type="nucleotide sequence ID" value="XM_009027592.1"/>
</dbReference>
<evidence type="ECO:0000313" key="3">
    <source>
        <dbReference type="EMBL" id="ESN96722.1"/>
    </source>
</evidence>
<gene>
    <name evidence="4" type="primary">20211243</name>
    <name evidence="3" type="ORF">HELRODRAFT_189346</name>
</gene>
<dbReference type="EMBL" id="KB097495">
    <property type="protein sequence ID" value="ESN96722.1"/>
    <property type="molecule type" value="Genomic_DNA"/>
</dbReference>
<feature type="signal peptide" evidence="2">
    <location>
        <begin position="1"/>
        <end position="22"/>
    </location>
</feature>
<dbReference type="Proteomes" id="UP000015101">
    <property type="component" value="Unassembled WGS sequence"/>
</dbReference>
<accession>T1FQZ6</accession>
<dbReference type="HOGENOM" id="CLU_1596318_0_0_1"/>
<feature type="region of interest" description="Disordered" evidence="1">
    <location>
        <begin position="24"/>
        <end position="53"/>
    </location>
</feature>
<keyword evidence="5" id="KW-1185">Reference proteome</keyword>
<evidence type="ECO:0000313" key="4">
    <source>
        <dbReference type="EnsemblMetazoa" id="HelroP189346"/>
    </source>
</evidence>
<dbReference type="KEGG" id="hro:HELRODRAFT_189346"/>
<evidence type="ECO:0000256" key="2">
    <source>
        <dbReference type="SAM" id="SignalP"/>
    </source>
</evidence>
<dbReference type="InParanoid" id="T1FQZ6"/>
<feature type="compositionally biased region" description="Polar residues" evidence="1">
    <location>
        <begin position="24"/>
        <end position="40"/>
    </location>
</feature>
<sequence length="167" mass="19125">MMETKTLALKLIVYLLLRDVQSATPDHGTTQLSRSNSNGDISPETHTDYDNRSYLGNHNSLKSKLFNKYHEREFVPHILMTTRAKRIGSPFTCLFCSGHTTICDPTIACYPHTIDQFVRSVGHPMKTHKQVKLKKQQPKRYAIIVEGLDHAPKYAPPIHQKNNIRFP</sequence>
<evidence type="ECO:0000313" key="5">
    <source>
        <dbReference type="Proteomes" id="UP000015101"/>
    </source>
</evidence>
<proteinExistence type="predicted"/>
<reference evidence="4" key="3">
    <citation type="submission" date="2015-06" db="UniProtKB">
        <authorList>
            <consortium name="EnsemblMetazoa"/>
        </authorList>
    </citation>
    <scope>IDENTIFICATION</scope>
</reference>
<reference evidence="3 5" key="2">
    <citation type="journal article" date="2013" name="Nature">
        <title>Insights into bilaterian evolution from three spiralian genomes.</title>
        <authorList>
            <person name="Simakov O."/>
            <person name="Marletaz F."/>
            <person name="Cho S.J."/>
            <person name="Edsinger-Gonzales E."/>
            <person name="Havlak P."/>
            <person name="Hellsten U."/>
            <person name="Kuo D.H."/>
            <person name="Larsson T."/>
            <person name="Lv J."/>
            <person name="Arendt D."/>
            <person name="Savage R."/>
            <person name="Osoegawa K."/>
            <person name="de Jong P."/>
            <person name="Grimwood J."/>
            <person name="Chapman J.A."/>
            <person name="Shapiro H."/>
            <person name="Aerts A."/>
            <person name="Otillar R.P."/>
            <person name="Terry A.Y."/>
            <person name="Boore J.L."/>
            <person name="Grigoriev I.V."/>
            <person name="Lindberg D.R."/>
            <person name="Seaver E.C."/>
            <person name="Weisblat D.A."/>
            <person name="Putnam N.H."/>
            <person name="Rokhsar D.S."/>
        </authorList>
    </citation>
    <scope>NUCLEOTIDE SEQUENCE</scope>
</reference>
<name>T1FQZ6_HELRO</name>
<dbReference type="CTD" id="20211243"/>
<feature type="chain" id="PRO_5010980858" evidence="2">
    <location>
        <begin position="23"/>
        <end position="167"/>
    </location>
</feature>
<keyword evidence="2" id="KW-0732">Signal</keyword>
<organism evidence="4 5">
    <name type="scientific">Helobdella robusta</name>
    <name type="common">Californian leech</name>
    <dbReference type="NCBI Taxonomy" id="6412"/>
    <lineage>
        <taxon>Eukaryota</taxon>
        <taxon>Metazoa</taxon>
        <taxon>Spiralia</taxon>
        <taxon>Lophotrochozoa</taxon>
        <taxon>Annelida</taxon>
        <taxon>Clitellata</taxon>
        <taxon>Hirudinea</taxon>
        <taxon>Rhynchobdellida</taxon>
        <taxon>Glossiphoniidae</taxon>
        <taxon>Helobdella</taxon>
    </lineage>
</organism>
<reference evidence="5" key="1">
    <citation type="submission" date="2012-12" db="EMBL/GenBank/DDBJ databases">
        <authorList>
            <person name="Hellsten U."/>
            <person name="Grimwood J."/>
            <person name="Chapman J.A."/>
            <person name="Shapiro H."/>
            <person name="Aerts A."/>
            <person name="Otillar R.P."/>
            <person name="Terry A.Y."/>
            <person name="Boore J.L."/>
            <person name="Simakov O."/>
            <person name="Marletaz F."/>
            <person name="Cho S.-J."/>
            <person name="Edsinger-Gonzales E."/>
            <person name="Havlak P."/>
            <person name="Kuo D.-H."/>
            <person name="Larsson T."/>
            <person name="Lv J."/>
            <person name="Arendt D."/>
            <person name="Savage R."/>
            <person name="Osoegawa K."/>
            <person name="de Jong P."/>
            <person name="Lindberg D.R."/>
            <person name="Seaver E.C."/>
            <person name="Weisblat D.A."/>
            <person name="Putnam N.H."/>
            <person name="Grigoriev I.V."/>
            <person name="Rokhsar D.S."/>
        </authorList>
    </citation>
    <scope>NUCLEOTIDE SEQUENCE</scope>
</reference>
<evidence type="ECO:0000256" key="1">
    <source>
        <dbReference type="SAM" id="MobiDB-lite"/>
    </source>
</evidence>
<dbReference type="EMBL" id="AMQM01001468">
    <property type="status" value="NOT_ANNOTATED_CDS"/>
    <property type="molecule type" value="Genomic_DNA"/>
</dbReference>
<protein>
    <submittedName>
        <fullName evidence="3 4">Uncharacterized protein</fullName>
    </submittedName>
</protein>
<dbReference type="GeneID" id="20211243"/>